<evidence type="ECO:0000256" key="1">
    <source>
        <dbReference type="SAM" id="MobiDB-lite"/>
    </source>
</evidence>
<accession>A0A167AQB1</accession>
<organism evidence="2 3">
    <name type="scientific">Colletotrichum incanum</name>
    <name type="common">Soybean anthracnose fungus</name>
    <dbReference type="NCBI Taxonomy" id="1573173"/>
    <lineage>
        <taxon>Eukaryota</taxon>
        <taxon>Fungi</taxon>
        <taxon>Dikarya</taxon>
        <taxon>Ascomycota</taxon>
        <taxon>Pezizomycotina</taxon>
        <taxon>Sordariomycetes</taxon>
        <taxon>Hypocreomycetidae</taxon>
        <taxon>Glomerellales</taxon>
        <taxon>Glomerellaceae</taxon>
        <taxon>Colletotrichum</taxon>
        <taxon>Colletotrichum spaethianum species complex</taxon>
    </lineage>
</organism>
<dbReference type="AlphaFoldDB" id="A0A167AQB1"/>
<reference evidence="2 3" key="1">
    <citation type="submission" date="2015-06" db="EMBL/GenBank/DDBJ databases">
        <title>Survival trade-offs in plant roots during colonization by closely related pathogenic and mutualistic fungi.</title>
        <authorList>
            <person name="Hacquard S."/>
            <person name="Kracher B."/>
            <person name="Hiruma K."/>
            <person name="Weinman A."/>
            <person name="Muench P."/>
            <person name="Garrido Oter R."/>
            <person name="Ver Loren van Themaat E."/>
            <person name="Dallerey J.-F."/>
            <person name="Damm U."/>
            <person name="Henrissat B."/>
            <person name="Lespinet O."/>
            <person name="Thon M."/>
            <person name="Kemen E."/>
            <person name="McHardy A.C."/>
            <person name="Schulze-Lefert P."/>
            <person name="O'Connell R.J."/>
        </authorList>
    </citation>
    <scope>NUCLEOTIDE SEQUENCE [LARGE SCALE GENOMIC DNA]</scope>
    <source>
        <strain evidence="2 3">MAFF 238704</strain>
    </source>
</reference>
<evidence type="ECO:0000313" key="3">
    <source>
        <dbReference type="Proteomes" id="UP000076584"/>
    </source>
</evidence>
<sequence>MSSHSRSTDGRCALATYLQSTGLSMFCTGQWSRSKLFNSSSLKEVAESVAIIGCNTTTRKFITEGGRLTHEFPVSPLTLIVAFEITGMLARTLHIESSAFPTLPNPTQQRWNLSTFSPLSLIEAYATQIQEAALRATNAAMFKNRQCSPGPVIGFMNKLHEVVLDMTGIITAKARAKRQRQGLISVPLLPRSYSNRPRSWREKRENSRRALVLLVLRNRIQEVISSLNKGLEHNAHSNPIMTTSDASEQAPTDTTLWSEVDKAPHGVRELKFMEVYFQIIRPQVIEEADRWSQQVGNTAPSSYFNEASKQPASQPALRPTNQTQYDRSIPLWCLDDDDLSFDDIWCAFVFRSICWLTLHDFNKNDVQIPKSDLYGSQMPVYIE</sequence>
<feature type="compositionally biased region" description="Polar residues" evidence="1">
    <location>
        <begin position="236"/>
        <end position="253"/>
    </location>
</feature>
<dbReference type="Proteomes" id="UP000076584">
    <property type="component" value="Unassembled WGS sequence"/>
</dbReference>
<proteinExistence type="predicted"/>
<feature type="region of interest" description="Disordered" evidence="1">
    <location>
        <begin position="302"/>
        <end position="321"/>
    </location>
</feature>
<comment type="caution">
    <text evidence="2">The sequence shown here is derived from an EMBL/GenBank/DDBJ whole genome shotgun (WGS) entry which is preliminary data.</text>
</comment>
<feature type="region of interest" description="Disordered" evidence="1">
    <location>
        <begin position="233"/>
        <end position="253"/>
    </location>
</feature>
<dbReference type="STRING" id="1573173.A0A167AQB1"/>
<keyword evidence="3" id="KW-1185">Reference proteome</keyword>
<dbReference type="EMBL" id="LFIW01001905">
    <property type="protein sequence ID" value="KZL80405.1"/>
    <property type="molecule type" value="Genomic_DNA"/>
</dbReference>
<gene>
    <name evidence="2" type="ORF">CI238_03413</name>
</gene>
<protein>
    <submittedName>
        <fullName evidence="2">Modin</fullName>
    </submittedName>
</protein>
<name>A0A167AQB1_COLIC</name>
<evidence type="ECO:0000313" key="2">
    <source>
        <dbReference type="EMBL" id="KZL80405.1"/>
    </source>
</evidence>